<evidence type="ECO:0000259" key="1">
    <source>
        <dbReference type="Pfam" id="PF00534"/>
    </source>
</evidence>
<protein>
    <submittedName>
        <fullName evidence="2">Glycosyltransferase family 4 protein</fullName>
    </submittedName>
</protein>
<dbReference type="CDD" id="cd03801">
    <property type="entry name" value="GT4_PimA-like"/>
    <property type="match status" value="1"/>
</dbReference>
<dbReference type="Proteomes" id="UP001197609">
    <property type="component" value="Unassembled WGS sequence"/>
</dbReference>
<dbReference type="AlphaFoldDB" id="A0AAJ1AG79"/>
<feature type="domain" description="Glycosyl transferase family 1" evidence="1">
    <location>
        <begin position="40"/>
        <end position="196"/>
    </location>
</feature>
<dbReference type="SUPFAM" id="SSF53756">
    <property type="entry name" value="UDP-Glycosyltransferase/glycogen phosphorylase"/>
    <property type="match status" value="1"/>
</dbReference>
<dbReference type="GO" id="GO:0016757">
    <property type="term" value="F:glycosyltransferase activity"/>
    <property type="evidence" value="ECO:0007669"/>
    <property type="project" value="InterPro"/>
</dbReference>
<dbReference type="PANTHER" id="PTHR12526">
    <property type="entry name" value="GLYCOSYLTRANSFERASE"/>
    <property type="match status" value="1"/>
</dbReference>
<dbReference type="Pfam" id="PF00534">
    <property type="entry name" value="Glycos_transf_1"/>
    <property type="match status" value="1"/>
</dbReference>
<accession>A0AAJ1AG79</accession>
<evidence type="ECO:0000313" key="3">
    <source>
        <dbReference type="Proteomes" id="UP001197609"/>
    </source>
</evidence>
<comment type="caution">
    <text evidence="2">The sequence shown here is derived from an EMBL/GenBank/DDBJ whole genome shotgun (WGS) entry which is preliminary data.</text>
</comment>
<evidence type="ECO:0000313" key="2">
    <source>
        <dbReference type="EMBL" id="MBZ0159110.1"/>
    </source>
</evidence>
<name>A0AAJ1AG79_9BACT</name>
<organism evidence="2 3">
    <name type="scientific">Candidatus Methylomirabilis tolerans</name>
    <dbReference type="NCBI Taxonomy" id="3123416"/>
    <lineage>
        <taxon>Bacteria</taxon>
        <taxon>Candidatus Methylomirabilota</taxon>
        <taxon>Candidatus Methylomirabilia</taxon>
        <taxon>Candidatus Methylomirabilales</taxon>
        <taxon>Candidatus Methylomirabilaceae</taxon>
        <taxon>Candidatus Methylomirabilis</taxon>
    </lineage>
</organism>
<sequence>MGSRRVVYPSEKVTAIHYGIETEGFVRSSVHVRQTWGLSGRSVVGAVGSLRPVKGHDLLIKAMPCVSEQIPHASLLIAGHDLWGYGKTLQALIDKFRLHEQVRMVGFQGDVSSFLHALDVFALPSRSEGFGQVAIEAMAAGKPVVASRIAPLTEIVVEGQTGLLVEPDAPEAFARAITWLFMHPEEAQGMGRRGQERVQNHFLAERMVAETLSLYETVISQRRRRAGAEAKQKAICRH</sequence>
<dbReference type="Gene3D" id="3.40.50.2000">
    <property type="entry name" value="Glycogen Phosphorylase B"/>
    <property type="match status" value="2"/>
</dbReference>
<gene>
    <name evidence="2" type="ORF">K8G79_03030</name>
</gene>
<reference evidence="2 3" key="1">
    <citation type="journal article" date="2021" name="bioRxiv">
        <title>Unraveling nitrogen, sulfur and carbon metabolic pathways and microbial community transcriptional responses to substrate deprivation and toxicity stresses in a bioreactor mimicking anoxic brackish coastal sediment conditions.</title>
        <authorList>
            <person name="Martins P.D."/>
            <person name="Echeveste M.J."/>
            <person name="Arshad A."/>
            <person name="Kurth J."/>
            <person name="Ouboter H."/>
            <person name="Jetten M.S.M."/>
            <person name="Welte C.U."/>
        </authorList>
    </citation>
    <scope>NUCLEOTIDE SEQUENCE [LARGE SCALE GENOMIC DNA]</scope>
    <source>
        <strain evidence="2">MAG_38</strain>
    </source>
</reference>
<dbReference type="InterPro" id="IPR001296">
    <property type="entry name" value="Glyco_trans_1"/>
</dbReference>
<dbReference type="EMBL" id="JAIOIU010000033">
    <property type="protein sequence ID" value="MBZ0159110.1"/>
    <property type="molecule type" value="Genomic_DNA"/>
</dbReference>
<proteinExistence type="predicted"/>